<proteinExistence type="predicted"/>
<dbReference type="PROSITE" id="PS51257">
    <property type="entry name" value="PROKAR_LIPOPROTEIN"/>
    <property type="match status" value="1"/>
</dbReference>
<evidence type="ECO:0000256" key="1">
    <source>
        <dbReference type="SAM" id="SignalP"/>
    </source>
</evidence>
<evidence type="ECO:0000313" key="2">
    <source>
        <dbReference type="EMBL" id="CAB3757143.1"/>
    </source>
</evidence>
<reference evidence="2 3" key="1">
    <citation type="submission" date="2020-04" db="EMBL/GenBank/DDBJ databases">
        <authorList>
            <person name="De Canck E."/>
        </authorList>
    </citation>
    <scope>NUCLEOTIDE SEQUENCE [LARGE SCALE GENOMIC DNA]</scope>
    <source>
        <strain evidence="2 3">LMG 29739</strain>
    </source>
</reference>
<dbReference type="RefSeq" id="WP_175111346.1">
    <property type="nucleotide sequence ID" value="NZ_CADIKF010000018.1"/>
</dbReference>
<gene>
    <name evidence="2" type="ORF">LMG29739_02621</name>
</gene>
<dbReference type="Pfam" id="PF16068">
    <property type="entry name" value="DUF4810"/>
    <property type="match status" value="1"/>
</dbReference>
<name>A0A6J5DTA4_9BURK</name>
<dbReference type="EMBL" id="CADIKF010000018">
    <property type="protein sequence ID" value="CAB3757143.1"/>
    <property type="molecule type" value="Genomic_DNA"/>
</dbReference>
<evidence type="ECO:0008006" key="4">
    <source>
        <dbReference type="Google" id="ProtNLM"/>
    </source>
</evidence>
<dbReference type="PIRSF" id="PIRSF020555">
    <property type="entry name" value="UCP020555"/>
    <property type="match status" value="1"/>
</dbReference>
<keyword evidence="1" id="KW-0732">Signal</keyword>
<protein>
    <recommendedName>
        <fullName evidence="4">Lipoprotein</fullName>
    </recommendedName>
</protein>
<sequence length="119" mass="13085">MKKTKLRGPLLLAFGSIVALAGCANQTATPPLYQWTGYQPEVYDYFKAVKSPQDQIDAMEKSLQLIAAKGNHPPPGFYAHLGMLYALVGHDDKAMQEFAAEKAAFPESSAYMDFLAKNK</sequence>
<keyword evidence="3" id="KW-1185">Reference proteome</keyword>
<organism evidence="2 3">
    <name type="scientific">Paraburkholderia solisilvae</name>
    <dbReference type="NCBI Taxonomy" id="624376"/>
    <lineage>
        <taxon>Bacteria</taxon>
        <taxon>Pseudomonadati</taxon>
        <taxon>Pseudomonadota</taxon>
        <taxon>Betaproteobacteria</taxon>
        <taxon>Burkholderiales</taxon>
        <taxon>Burkholderiaceae</taxon>
        <taxon>Paraburkholderia</taxon>
    </lineage>
</organism>
<accession>A0A6J5DTA4</accession>
<dbReference type="InterPro" id="IPR014508">
    <property type="entry name" value="UCP020555_TPR-like"/>
</dbReference>
<dbReference type="AlphaFoldDB" id="A0A6J5DTA4"/>
<dbReference type="Proteomes" id="UP000494329">
    <property type="component" value="Unassembled WGS sequence"/>
</dbReference>
<feature type="chain" id="PRO_5026670334" description="Lipoprotein" evidence="1">
    <location>
        <begin position="22"/>
        <end position="119"/>
    </location>
</feature>
<evidence type="ECO:0000313" key="3">
    <source>
        <dbReference type="Proteomes" id="UP000494329"/>
    </source>
</evidence>
<feature type="signal peptide" evidence="1">
    <location>
        <begin position="1"/>
        <end position="21"/>
    </location>
</feature>